<feature type="region of interest" description="Disordered" evidence="3">
    <location>
        <begin position="420"/>
        <end position="507"/>
    </location>
</feature>
<reference evidence="5 6" key="1">
    <citation type="journal article" date="2020" name="ISME J.">
        <title>Uncovering the hidden diversity of litter-decomposition mechanisms in mushroom-forming fungi.</title>
        <authorList>
            <person name="Floudas D."/>
            <person name="Bentzer J."/>
            <person name="Ahren D."/>
            <person name="Johansson T."/>
            <person name="Persson P."/>
            <person name="Tunlid A."/>
        </authorList>
    </citation>
    <scope>NUCLEOTIDE SEQUENCE [LARGE SCALE GENOMIC DNA]</scope>
    <source>
        <strain evidence="5 6">CBS 146.42</strain>
    </source>
</reference>
<dbReference type="InterPro" id="IPR008271">
    <property type="entry name" value="Ser/Thr_kinase_AS"/>
</dbReference>
<dbReference type="InterPro" id="IPR011009">
    <property type="entry name" value="Kinase-like_dom_sf"/>
</dbReference>
<dbReference type="InterPro" id="IPR051681">
    <property type="entry name" value="Ser/Thr_Kinases-Pseudokinases"/>
</dbReference>
<evidence type="ECO:0000256" key="1">
    <source>
        <dbReference type="ARBA" id="ARBA00022741"/>
    </source>
</evidence>
<dbReference type="PANTHER" id="PTHR44329">
    <property type="entry name" value="SERINE/THREONINE-PROTEIN KINASE TNNI3K-RELATED"/>
    <property type="match status" value="1"/>
</dbReference>
<dbReference type="InterPro" id="IPR046522">
    <property type="entry name" value="DUF6699"/>
</dbReference>
<dbReference type="SUPFAM" id="SSF56112">
    <property type="entry name" value="Protein kinase-like (PK-like)"/>
    <property type="match status" value="1"/>
</dbReference>
<dbReference type="GO" id="GO:0005524">
    <property type="term" value="F:ATP binding"/>
    <property type="evidence" value="ECO:0007669"/>
    <property type="project" value="UniProtKB-KW"/>
</dbReference>
<dbReference type="InterPro" id="IPR000719">
    <property type="entry name" value="Prot_kinase_dom"/>
</dbReference>
<name>A0A8H5G2H3_9AGAR</name>
<dbReference type="Pfam" id="PF20415">
    <property type="entry name" value="DUF6699"/>
    <property type="match status" value="1"/>
</dbReference>
<sequence length="713" mass="79465">MAKKTAPKPPPKVPQLQLPSNNADQSAKTKTTDTDLNEILRKRLPGLLKGTVARKAFCELKGDEAQLVIDYLDSTLQQSTTAELRKSIVYTLYGICRASLLYPRCYVLKDIDFGTQVTGGGFSDIYRGRAGQQTLCLKVVRLFQKSESKDLLKMYAKEAVLWGNAHHPNIVPFYGIFFRDKAQKQVCLVSPWFLNGNLIEYLKSNPSKPRLLYIKDVSLGLEYLHNQGFVHGDLKGVNVLVDEFGRACLTDFGLSSIRSDDNIAQSIATSTAQGTTPHWAAPELVESDSARSSKASDMWAFGCVCYEIITGKQPFYWVGGMQIYGVILGGKLPGDLDDVGKVEGDNVVVRRVVMDCWSKDPKRRPECKEIVKRLGATLRHEKGDQDKNNVKMQFIQDAMRSGGESLDFQKISGILDRIESASKDKGKPPSTPKHNSKPPGQKTGGSAGKKTNREEVSGKSSLDVPTGSQRQRPASYHESGSTDPSSSLLAVPQQEPGHTRRHSFGASKRVKFALDLENQQSPETRPRSKSGGNQFTLHPLLDRHAPQKFLMFDLSTPEFFAKKYLGSGQTERLSRAELTEPASWPALSRLRIECDLVSQWPLSFEPDPEYLARKNLSPKDKIPPISLGDILFKIYEHFATGVTSKEWEALSLEDQVAIAQSYTRRCKDLGPGEQIERSQGVKRIDYCLGKVWFRGLTKAGDKTDVWKLYLDKP</sequence>
<feature type="region of interest" description="Disordered" evidence="3">
    <location>
        <begin position="517"/>
        <end position="536"/>
    </location>
</feature>
<dbReference type="AlphaFoldDB" id="A0A8H5G2H3"/>
<dbReference type="OrthoDB" id="3030284at2759"/>
<organism evidence="5 6">
    <name type="scientific">Leucocoprinus leucothites</name>
    <dbReference type="NCBI Taxonomy" id="201217"/>
    <lineage>
        <taxon>Eukaryota</taxon>
        <taxon>Fungi</taxon>
        <taxon>Dikarya</taxon>
        <taxon>Basidiomycota</taxon>
        <taxon>Agaricomycotina</taxon>
        <taxon>Agaricomycetes</taxon>
        <taxon>Agaricomycetidae</taxon>
        <taxon>Agaricales</taxon>
        <taxon>Agaricineae</taxon>
        <taxon>Agaricaceae</taxon>
        <taxon>Leucocoprinus</taxon>
    </lineage>
</organism>
<dbReference type="InterPro" id="IPR001245">
    <property type="entry name" value="Ser-Thr/Tyr_kinase_cat_dom"/>
</dbReference>
<evidence type="ECO:0000313" key="6">
    <source>
        <dbReference type="Proteomes" id="UP000559027"/>
    </source>
</evidence>
<keyword evidence="2" id="KW-0067">ATP-binding</keyword>
<feature type="domain" description="Protein kinase" evidence="4">
    <location>
        <begin position="111"/>
        <end position="378"/>
    </location>
</feature>
<evidence type="ECO:0000256" key="2">
    <source>
        <dbReference type="ARBA" id="ARBA00022840"/>
    </source>
</evidence>
<feature type="compositionally biased region" description="Polar residues" evidence="3">
    <location>
        <begin position="466"/>
        <end position="488"/>
    </location>
</feature>
<dbReference type="PANTHER" id="PTHR44329:SF298">
    <property type="entry name" value="MIXED LINEAGE KINASE DOMAIN-LIKE PROTEIN"/>
    <property type="match status" value="1"/>
</dbReference>
<evidence type="ECO:0000256" key="3">
    <source>
        <dbReference type="SAM" id="MobiDB-lite"/>
    </source>
</evidence>
<accession>A0A8H5G2H3</accession>
<dbReference type="Proteomes" id="UP000559027">
    <property type="component" value="Unassembled WGS sequence"/>
</dbReference>
<dbReference type="Gene3D" id="1.10.510.10">
    <property type="entry name" value="Transferase(Phosphotransferase) domain 1"/>
    <property type="match status" value="1"/>
</dbReference>
<comment type="caution">
    <text evidence="5">The sequence shown here is derived from an EMBL/GenBank/DDBJ whole genome shotgun (WGS) entry which is preliminary data.</text>
</comment>
<dbReference type="PROSITE" id="PS00108">
    <property type="entry name" value="PROTEIN_KINASE_ST"/>
    <property type="match status" value="1"/>
</dbReference>
<feature type="region of interest" description="Disordered" evidence="3">
    <location>
        <begin position="1"/>
        <end position="34"/>
    </location>
</feature>
<keyword evidence="1" id="KW-0547">Nucleotide-binding</keyword>
<feature type="compositionally biased region" description="Polar residues" evidence="3">
    <location>
        <begin position="20"/>
        <end position="29"/>
    </location>
</feature>
<keyword evidence="6" id="KW-1185">Reference proteome</keyword>
<dbReference type="PROSITE" id="PS50011">
    <property type="entry name" value="PROTEIN_KINASE_DOM"/>
    <property type="match status" value="1"/>
</dbReference>
<dbReference type="Pfam" id="PF07714">
    <property type="entry name" value="PK_Tyr_Ser-Thr"/>
    <property type="match status" value="1"/>
</dbReference>
<protein>
    <recommendedName>
        <fullName evidence="4">Protein kinase domain-containing protein</fullName>
    </recommendedName>
</protein>
<evidence type="ECO:0000313" key="5">
    <source>
        <dbReference type="EMBL" id="KAF5357130.1"/>
    </source>
</evidence>
<proteinExistence type="predicted"/>
<gene>
    <name evidence="5" type="ORF">D9756_006790</name>
</gene>
<evidence type="ECO:0000259" key="4">
    <source>
        <dbReference type="PROSITE" id="PS50011"/>
    </source>
</evidence>
<dbReference type="SMART" id="SM00220">
    <property type="entry name" value="S_TKc"/>
    <property type="match status" value="1"/>
</dbReference>
<dbReference type="EMBL" id="JAACJO010000006">
    <property type="protein sequence ID" value="KAF5357130.1"/>
    <property type="molecule type" value="Genomic_DNA"/>
</dbReference>
<dbReference type="GO" id="GO:0004674">
    <property type="term" value="F:protein serine/threonine kinase activity"/>
    <property type="evidence" value="ECO:0007669"/>
    <property type="project" value="TreeGrafter"/>
</dbReference>